<evidence type="ECO:0000313" key="5">
    <source>
        <dbReference type="EMBL" id="TNJ62948.1"/>
    </source>
</evidence>
<dbReference type="EMBL" id="VDCQ01000051">
    <property type="protein sequence ID" value="TNJ62948.1"/>
    <property type="molecule type" value="Genomic_DNA"/>
</dbReference>
<dbReference type="InterPro" id="IPR018060">
    <property type="entry name" value="HTH_AraC"/>
</dbReference>
<keyword evidence="3" id="KW-0804">Transcription</keyword>
<dbReference type="InterPro" id="IPR003313">
    <property type="entry name" value="AraC-bd"/>
</dbReference>
<evidence type="ECO:0000256" key="2">
    <source>
        <dbReference type="ARBA" id="ARBA00023125"/>
    </source>
</evidence>
<dbReference type="PANTHER" id="PTHR43280">
    <property type="entry name" value="ARAC-FAMILY TRANSCRIPTIONAL REGULATOR"/>
    <property type="match status" value="1"/>
</dbReference>
<keyword evidence="6" id="KW-1185">Reference proteome</keyword>
<dbReference type="InterPro" id="IPR020449">
    <property type="entry name" value="Tscrpt_reg_AraC-type_HTH"/>
</dbReference>
<dbReference type="PANTHER" id="PTHR43280:SF2">
    <property type="entry name" value="HTH-TYPE TRANSCRIPTIONAL REGULATOR EXSA"/>
    <property type="match status" value="1"/>
</dbReference>
<dbReference type="PROSITE" id="PS00041">
    <property type="entry name" value="HTH_ARAC_FAMILY_1"/>
    <property type="match status" value="1"/>
</dbReference>
<dbReference type="SUPFAM" id="SSF46689">
    <property type="entry name" value="Homeodomain-like"/>
    <property type="match status" value="2"/>
</dbReference>
<sequence length="293" mass="34798">MKLIGFTDMNRRPFLYKLRKIAETQQAYDETFHAHQGMEIQYIHAGEGQLILDQRTYRIEPGMLCLFQPFQLHRLRMDIRPHSPYKRSFVVFEPAVFEPYFQSLPNLQAFFRTLCQDHLPKPVIYRLPEEHEIIRTITGLYDHIRPEDPDELRQEKVAHFLITLIRQLLPVLSDSRNKADPMPRPAHRVEQIMQWIERSYTKQFRLEALAQELHLSSYHVSHLFKETTGTSLSEYVKARRLRQACMLLTMSELSVAEIGDSIGLENTSYFCKIFKENKGITPHQYRLQWQRPK</sequence>
<dbReference type="InterPro" id="IPR009057">
    <property type="entry name" value="Homeodomain-like_sf"/>
</dbReference>
<dbReference type="SMART" id="SM00342">
    <property type="entry name" value="HTH_ARAC"/>
    <property type="match status" value="1"/>
</dbReference>
<dbReference type="PRINTS" id="PR00032">
    <property type="entry name" value="HTHARAC"/>
</dbReference>
<reference evidence="5 6" key="1">
    <citation type="submission" date="2019-05" db="EMBL/GenBank/DDBJ databases">
        <title>We sequenced the genome of Paenibacillus hemerocallicola KCTC 33185 for further insight into its adaptation and study the phylogeny of Paenibacillus.</title>
        <authorList>
            <person name="Narsing Rao M.P."/>
        </authorList>
    </citation>
    <scope>NUCLEOTIDE SEQUENCE [LARGE SCALE GENOMIC DNA]</scope>
    <source>
        <strain evidence="5 6">KCTC 33185</strain>
    </source>
</reference>
<dbReference type="InterPro" id="IPR037923">
    <property type="entry name" value="HTH-like"/>
</dbReference>
<dbReference type="InterPro" id="IPR014710">
    <property type="entry name" value="RmlC-like_jellyroll"/>
</dbReference>
<organism evidence="5 6">
    <name type="scientific">Paenibacillus hemerocallicola</name>
    <dbReference type="NCBI Taxonomy" id="1172614"/>
    <lineage>
        <taxon>Bacteria</taxon>
        <taxon>Bacillati</taxon>
        <taxon>Bacillota</taxon>
        <taxon>Bacilli</taxon>
        <taxon>Bacillales</taxon>
        <taxon>Paenibacillaceae</taxon>
        <taxon>Paenibacillus</taxon>
    </lineage>
</organism>
<feature type="domain" description="HTH araC/xylS-type" evidence="4">
    <location>
        <begin position="190"/>
        <end position="288"/>
    </location>
</feature>
<keyword evidence="1" id="KW-0805">Transcription regulation</keyword>
<protein>
    <submittedName>
        <fullName evidence="5">AraC family transcriptional regulator</fullName>
    </submittedName>
</protein>
<evidence type="ECO:0000259" key="4">
    <source>
        <dbReference type="PROSITE" id="PS01124"/>
    </source>
</evidence>
<evidence type="ECO:0000256" key="3">
    <source>
        <dbReference type="ARBA" id="ARBA00023163"/>
    </source>
</evidence>
<dbReference type="PROSITE" id="PS01124">
    <property type="entry name" value="HTH_ARAC_FAMILY_2"/>
    <property type="match status" value="1"/>
</dbReference>
<accession>A0A5C4T1G0</accession>
<comment type="caution">
    <text evidence="5">The sequence shown here is derived from an EMBL/GenBank/DDBJ whole genome shotgun (WGS) entry which is preliminary data.</text>
</comment>
<dbReference type="AlphaFoldDB" id="A0A5C4T1G0"/>
<dbReference type="Gene3D" id="2.60.120.10">
    <property type="entry name" value="Jelly Rolls"/>
    <property type="match status" value="1"/>
</dbReference>
<evidence type="ECO:0000256" key="1">
    <source>
        <dbReference type="ARBA" id="ARBA00023015"/>
    </source>
</evidence>
<dbReference type="RefSeq" id="WP_218103829.1">
    <property type="nucleotide sequence ID" value="NZ_VDCQ01000051.1"/>
</dbReference>
<proteinExistence type="predicted"/>
<dbReference type="SUPFAM" id="SSF51215">
    <property type="entry name" value="Regulatory protein AraC"/>
    <property type="match status" value="1"/>
</dbReference>
<dbReference type="InterPro" id="IPR018062">
    <property type="entry name" value="HTH_AraC-typ_CS"/>
</dbReference>
<name>A0A5C4T1G0_9BACL</name>
<dbReference type="GO" id="GO:0043565">
    <property type="term" value="F:sequence-specific DNA binding"/>
    <property type="evidence" value="ECO:0007669"/>
    <property type="project" value="InterPro"/>
</dbReference>
<gene>
    <name evidence="5" type="ORF">FE784_28395</name>
</gene>
<dbReference type="Pfam" id="PF12833">
    <property type="entry name" value="HTH_18"/>
    <property type="match status" value="1"/>
</dbReference>
<evidence type="ECO:0000313" key="6">
    <source>
        <dbReference type="Proteomes" id="UP000307943"/>
    </source>
</evidence>
<dbReference type="Proteomes" id="UP000307943">
    <property type="component" value="Unassembled WGS sequence"/>
</dbReference>
<dbReference type="GO" id="GO:0003700">
    <property type="term" value="F:DNA-binding transcription factor activity"/>
    <property type="evidence" value="ECO:0007669"/>
    <property type="project" value="InterPro"/>
</dbReference>
<dbReference type="Pfam" id="PF02311">
    <property type="entry name" value="AraC_binding"/>
    <property type="match status" value="1"/>
</dbReference>
<dbReference type="Gene3D" id="1.10.10.60">
    <property type="entry name" value="Homeodomain-like"/>
    <property type="match status" value="2"/>
</dbReference>
<keyword evidence="2" id="KW-0238">DNA-binding</keyword>